<feature type="region of interest" description="Disordered" evidence="1">
    <location>
        <begin position="42"/>
        <end position="63"/>
    </location>
</feature>
<accession>A0A1J9QDN4</accession>
<dbReference type="Proteomes" id="UP000242791">
    <property type="component" value="Unassembled WGS sequence"/>
</dbReference>
<feature type="region of interest" description="Disordered" evidence="1">
    <location>
        <begin position="111"/>
        <end position="168"/>
    </location>
</feature>
<keyword evidence="3" id="KW-1185">Reference proteome</keyword>
<proteinExistence type="predicted"/>
<evidence type="ECO:0000256" key="1">
    <source>
        <dbReference type="SAM" id="MobiDB-lite"/>
    </source>
</evidence>
<dbReference type="OrthoDB" id="10566442at2759"/>
<dbReference type="AlphaFoldDB" id="A0A1J9QDN4"/>
<protein>
    <submittedName>
        <fullName evidence="2">Uncharacterized protein</fullName>
    </submittedName>
</protein>
<organism evidence="2 3">
    <name type="scientific">Blastomyces percursus</name>
    <dbReference type="NCBI Taxonomy" id="1658174"/>
    <lineage>
        <taxon>Eukaryota</taxon>
        <taxon>Fungi</taxon>
        <taxon>Dikarya</taxon>
        <taxon>Ascomycota</taxon>
        <taxon>Pezizomycotina</taxon>
        <taxon>Eurotiomycetes</taxon>
        <taxon>Eurotiomycetidae</taxon>
        <taxon>Onygenales</taxon>
        <taxon>Ajellomycetaceae</taxon>
        <taxon>Blastomyces</taxon>
    </lineage>
</organism>
<sequence length="168" mass="18672">MLMSLDRLPSLRRSLALLQPSPSLQPSLHWLSLASQSSLPKKRSELPAAERSIPTTNAKEQGASTLPRLLDASLLKEEKRGRGVLGDKYTEKGTALCEFLHVNMTDSGGFIKVPTDEEEERMRKAAEESQKRREDARKQREMEELMKKAGEESQNRRNAGGGAAGRSN</sequence>
<reference evidence="2 3" key="1">
    <citation type="submission" date="2015-08" db="EMBL/GenBank/DDBJ databases">
        <title>Emmonsia species relationships and genome sequence.</title>
        <authorList>
            <person name="Cuomo C.A."/>
            <person name="Schwartz I.S."/>
            <person name="Kenyon C."/>
            <person name="De Hoog G.S."/>
            <person name="Govender N.P."/>
            <person name="Botha A."/>
            <person name="Moreno L."/>
            <person name="De Vries M."/>
            <person name="Munoz J.F."/>
            <person name="Stielow J.B."/>
        </authorList>
    </citation>
    <scope>NUCLEOTIDE SEQUENCE [LARGE SCALE GENOMIC DNA]</scope>
    <source>
        <strain evidence="2 3">EI222</strain>
    </source>
</reference>
<evidence type="ECO:0000313" key="3">
    <source>
        <dbReference type="Proteomes" id="UP000242791"/>
    </source>
</evidence>
<feature type="compositionally biased region" description="Basic and acidic residues" evidence="1">
    <location>
        <begin position="120"/>
        <end position="155"/>
    </location>
</feature>
<comment type="caution">
    <text evidence="2">The sequence shown here is derived from an EMBL/GenBank/DDBJ whole genome shotgun (WGS) entry which is preliminary data.</text>
</comment>
<dbReference type="VEuPathDB" id="FungiDB:ACJ73_01664"/>
<dbReference type="EMBL" id="LGTZ01000156">
    <property type="protein sequence ID" value="OJD26942.1"/>
    <property type="molecule type" value="Genomic_DNA"/>
</dbReference>
<feature type="compositionally biased region" description="Gly residues" evidence="1">
    <location>
        <begin position="159"/>
        <end position="168"/>
    </location>
</feature>
<gene>
    <name evidence="2" type="ORF">ACJ73_01664</name>
</gene>
<name>A0A1J9QDN4_9EURO</name>
<feature type="compositionally biased region" description="Polar residues" evidence="1">
    <location>
        <begin position="53"/>
        <end position="63"/>
    </location>
</feature>
<evidence type="ECO:0000313" key="2">
    <source>
        <dbReference type="EMBL" id="OJD26942.1"/>
    </source>
</evidence>